<organism evidence="3 4">
    <name type="scientific">Corallincola holothuriorum</name>
    <dbReference type="NCBI Taxonomy" id="2282215"/>
    <lineage>
        <taxon>Bacteria</taxon>
        <taxon>Pseudomonadati</taxon>
        <taxon>Pseudomonadota</taxon>
        <taxon>Gammaproteobacteria</taxon>
        <taxon>Alteromonadales</taxon>
        <taxon>Psychromonadaceae</taxon>
        <taxon>Corallincola</taxon>
    </lineage>
</organism>
<comment type="similarity">
    <text evidence="1 2">Belongs to the ArsC family.</text>
</comment>
<dbReference type="AlphaFoldDB" id="A0A368NLS2"/>
<dbReference type="EMBL" id="QPID01000004">
    <property type="protein sequence ID" value="RCU50584.1"/>
    <property type="molecule type" value="Genomic_DNA"/>
</dbReference>
<dbReference type="RefSeq" id="WP_114338073.1">
    <property type="nucleotide sequence ID" value="NZ_QPID01000004.1"/>
</dbReference>
<dbReference type="Proteomes" id="UP000252558">
    <property type="component" value="Unassembled WGS sequence"/>
</dbReference>
<dbReference type="Gene3D" id="3.40.30.10">
    <property type="entry name" value="Glutaredoxin"/>
    <property type="match status" value="1"/>
</dbReference>
<dbReference type="NCBIfam" id="NF008107">
    <property type="entry name" value="PRK10853.1"/>
    <property type="match status" value="1"/>
</dbReference>
<dbReference type="InterPro" id="IPR036249">
    <property type="entry name" value="Thioredoxin-like_sf"/>
</dbReference>
<keyword evidence="4" id="KW-1185">Reference proteome</keyword>
<gene>
    <name evidence="3" type="ORF">DU002_07905</name>
</gene>
<protein>
    <submittedName>
        <fullName evidence="3">ArsC family reductase</fullName>
    </submittedName>
</protein>
<dbReference type="PROSITE" id="PS51353">
    <property type="entry name" value="ARSC"/>
    <property type="match status" value="1"/>
</dbReference>
<reference evidence="3 4" key="1">
    <citation type="submission" date="2018-07" db="EMBL/GenBank/DDBJ databases">
        <title>Corallincola holothuriorum sp. nov., a new facultative anaerobe isolated from sea cucumber Apostichopus japonicus.</title>
        <authorList>
            <person name="Xia H."/>
        </authorList>
    </citation>
    <scope>NUCLEOTIDE SEQUENCE [LARGE SCALE GENOMIC DNA]</scope>
    <source>
        <strain evidence="3 4">C4</strain>
    </source>
</reference>
<dbReference type="Pfam" id="PF03960">
    <property type="entry name" value="ArsC"/>
    <property type="match status" value="1"/>
</dbReference>
<name>A0A368NLS2_9GAMM</name>
<accession>A0A368NLS2</accession>
<sequence length="117" mass="13726">MTLLFGIKNCDTVRKARSWLEQNQQEYQFHDFRTDGLDEKTLKKWVDHLGWESLLNKRSTSFRQLTDQQKLVDNAEDAIALMLATPTLIKRPVLSFNDHIQIGFKPAAYQQLFQQVD</sequence>
<evidence type="ECO:0000256" key="1">
    <source>
        <dbReference type="ARBA" id="ARBA00007198"/>
    </source>
</evidence>
<evidence type="ECO:0000256" key="2">
    <source>
        <dbReference type="PROSITE-ProRule" id="PRU01282"/>
    </source>
</evidence>
<dbReference type="InterPro" id="IPR006504">
    <property type="entry name" value="Tscrpt_reg_Spx/MgsR"/>
</dbReference>
<dbReference type="PANTHER" id="PTHR30041">
    <property type="entry name" value="ARSENATE REDUCTASE"/>
    <property type="match status" value="1"/>
</dbReference>
<dbReference type="SUPFAM" id="SSF52833">
    <property type="entry name" value="Thioredoxin-like"/>
    <property type="match status" value="1"/>
</dbReference>
<comment type="caution">
    <text evidence="3">The sequence shown here is derived from an EMBL/GenBank/DDBJ whole genome shotgun (WGS) entry which is preliminary data.</text>
</comment>
<dbReference type="InterPro" id="IPR006660">
    <property type="entry name" value="Arsenate_reductase-like"/>
</dbReference>
<evidence type="ECO:0000313" key="3">
    <source>
        <dbReference type="EMBL" id="RCU50584.1"/>
    </source>
</evidence>
<dbReference type="PANTHER" id="PTHR30041:SF8">
    <property type="entry name" value="PROTEIN YFFB"/>
    <property type="match status" value="1"/>
</dbReference>
<evidence type="ECO:0000313" key="4">
    <source>
        <dbReference type="Proteomes" id="UP000252558"/>
    </source>
</evidence>
<dbReference type="NCBIfam" id="TIGR01617">
    <property type="entry name" value="arsC_related"/>
    <property type="match status" value="1"/>
</dbReference>
<dbReference type="OrthoDB" id="9803749at2"/>
<dbReference type="CDD" id="cd03035">
    <property type="entry name" value="ArsC_Yffb"/>
    <property type="match status" value="1"/>
</dbReference>
<proteinExistence type="inferred from homology"/>